<keyword evidence="2" id="KW-1185">Reference proteome</keyword>
<accession>A0A7G2CJS4</accession>
<organism evidence="1 2">
    <name type="scientific">Angomonas deanei</name>
    <dbReference type="NCBI Taxonomy" id="59799"/>
    <lineage>
        <taxon>Eukaryota</taxon>
        <taxon>Discoba</taxon>
        <taxon>Euglenozoa</taxon>
        <taxon>Kinetoplastea</taxon>
        <taxon>Metakinetoplastina</taxon>
        <taxon>Trypanosomatida</taxon>
        <taxon>Trypanosomatidae</taxon>
        <taxon>Strigomonadinae</taxon>
        <taxon>Angomonas</taxon>
    </lineage>
</organism>
<evidence type="ECO:0000313" key="1">
    <source>
        <dbReference type="EMBL" id="CAD2219181.1"/>
    </source>
</evidence>
<evidence type="ECO:0000313" key="2">
    <source>
        <dbReference type="Proteomes" id="UP000515908"/>
    </source>
</evidence>
<protein>
    <submittedName>
        <fullName evidence="1">Uncharacterized protein</fullName>
    </submittedName>
</protein>
<dbReference type="VEuPathDB" id="TriTrypDB:ADEAN_000668300"/>
<gene>
    <name evidence="1" type="ORF">ADEAN_000668300</name>
</gene>
<dbReference type="AlphaFoldDB" id="A0A7G2CJS4"/>
<reference evidence="1 2" key="1">
    <citation type="submission" date="2020-08" db="EMBL/GenBank/DDBJ databases">
        <authorList>
            <person name="Newling K."/>
            <person name="Davey J."/>
            <person name="Forrester S."/>
        </authorList>
    </citation>
    <scope>NUCLEOTIDE SEQUENCE [LARGE SCALE GENOMIC DNA]</scope>
    <source>
        <strain evidence="2">Crithidia deanei Carvalho (ATCC PRA-265)</strain>
    </source>
</reference>
<sequence length="375" mass="41758">MMEFVSSLYAPLVQRCLLSFFAQEKTINFNAQVHLSRQVVLNILNVLALCGSKAIAEEVEEVYRWALGDMFAHSPHAASATTEPTPSTSLISPLNSTRDVSRARMFRSSRMVFTHNSILSAIISLEYKVESGDVECWCQLASIIGHILDLPLSDYEQEIGVRFPTPDFGDRSRTEIEAMLNTVVPAFASYENEKAFRLMGTVVSGFPSLTTSVVKALCRNSRFFAYLLENCEIHPQALNFILVVSAPFCSNGHIIALLKARLANDSTQVDIDKFKHITFASEYVATMEPATKNNYSANTVKKSPSYMEEKLPRALEEMEANCIWMDYCCMHFDAFLLETQKKKFWFPRTASSVCLSASGVLENPSESASAAGVSI</sequence>
<proteinExistence type="predicted"/>
<dbReference type="EMBL" id="LR877157">
    <property type="protein sequence ID" value="CAD2219181.1"/>
    <property type="molecule type" value="Genomic_DNA"/>
</dbReference>
<dbReference type="Proteomes" id="UP000515908">
    <property type="component" value="Chromosome 13"/>
</dbReference>
<name>A0A7G2CJS4_9TRYP</name>